<feature type="transmembrane region" description="Helical" evidence="2">
    <location>
        <begin position="48"/>
        <end position="66"/>
    </location>
</feature>
<feature type="transmembrane region" description="Helical" evidence="2">
    <location>
        <begin position="339"/>
        <end position="366"/>
    </location>
</feature>
<feature type="transmembrane region" description="Helical" evidence="2">
    <location>
        <begin position="470"/>
        <end position="495"/>
    </location>
</feature>
<keyword evidence="2" id="KW-1133">Transmembrane helix</keyword>
<sequence length="580" mass="64424">MEASPAPAPPVRVWSFGDEQEGQPQAAVDRLPPSRGKRNSEYSKMDKAILFLLVPALHCLLVYNVIQQAVVVRGLHGDLKPLVSGMPPQQPMAGEELQEQTIACNTGIEVEVVFLILYLTACSWNIINCSIGHYFSYEAYFFRNKKQTGGHGPGSVIAFRLVTAVLQVFLKYKLPLVKSIVSIVQIFRVVLWNNLGFYWGLVSQAWGATVVFNVLLYDMVITKLVFYHVSCPWAFNSFLTAGEQGDLTCDLTVIDHQYSGTILAMQRAVISALVTGILPLWIFLTNTLSMTWPRIVGTLPMLFGAVSCAYLVVLVASYAHHVIHNHYVSQGDFCGHPLLLLSFFTGCCFFLTAVAFLVNTSAVWNIPGRLLQFLMRPFPSAPLTASGDNEPKHIHSDRRLGHINWRNFLYCTYMDVYFDSLPAPEDDPRVVLMHVDNLAYKPDIVHIFFQDPEMPSDVAARFPTVTTIGIIAAAVLSAVLLLSALLWVVMIAMMMEHGLVSTAMGTGAWPWQLRVGTGYSCLAVVLAVVLANTVHRGRVLIRRYKAKTRLNDQQVISERSCEADEGTIELKAPNGLVVEF</sequence>
<gene>
    <name evidence="3" type="ORF">TCHU04912_LOCUS20778</name>
</gene>
<feature type="transmembrane region" description="Helical" evidence="2">
    <location>
        <begin position="224"/>
        <end position="242"/>
    </location>
</feature>
<feature type="compositionally biased region" description="Pro residues" evidence="1">
    <location>
        <begin position="1"/>
        <end position="10"/>
    </location>
</feature>
<dbReference type="EMBL" id="HBGG01040293">
    <property type="protein sequence ID" value="CAD9222629.1"/>
    <property type="molecule type" value="Transcribed_RNA"/>
</dbReference>
<dbReference type="AlphaFoldDB" id="A0A7S1XA22"/>
<feature type="transmembrane region" description="Helical" evidence="2">
    <location>
        <begin position="262"/>
        <end position="284"/>
    </location>
</feature>
<evidence type="ECO:0000256" key="1">
    <source>
        <dbReference type="SAM" id="MobiDB-lite"/>
    </source>
</evidence>
<evidence type="ECO:0000313" key="3">
    <source>
        <dbReference type="EMBL" id="CAD9222629.1"/>
    </source>
</evidence>
<evidence type="ECO:0000256" key="2">
    <source>
        <dbReference type="SAM" id="Phobius"/>
    </source>
</evidence>
<feature type="transmembrane region" description="Helical" evidence="2">
    <location>
        <begin position="197"/>
        <end position="217"/>
    </location>
</feature>
<name>A0A7S1XA22_9CHLO</name>
<reference evidence="3" key="1">
    <citation type="submission" date="2021-01" db="EMBL/GenBank/DDBJ databases">
        <authorList>
            <person name="Corre E."/>
            <person name="Pelletier E."/>
            <person name="Niang G."/>
            <person name="Scheremetjew M."/>
            <person name="Finn R."/>
            <person name="Kale V."/>
            <person name="Holt S."/>
            <person name="Cochrane G."/>
            <person name="Meng A."/>
            <person name="Brown T."/>
            <person name="Cohen L."/>
        </authorList>
    </citation>
    <scope>NUCLEOTIDE SEQUENCE</scope>
    <source>
        <strain evidence="3">PLY429</strain>
    </source>
</reference>
<accession>A0A7S1XA22</accession>
<proteinExistence type="predicted"/>
<feature type="transmembrane region" description="Helical" evidence="2">
    <location>
        <begin position="515"/>
        <end position="535"/>
    </location>
</feature>
<feature type="transmembrane region" description="Helical" evidence="2">
    <location>
        <begin position="149"/>
        <end position="170"/>
    </location>
</feature>
<keyword evidence="2" id="KW-0472">Membrane</keyword>
<organism evidence="3">
    <name type="scientific">Tetraselmis chuii</name>
    <dbReference type="NCBI Taxonomy" id="63592"/>
    <lineage>
        <taxon>Eukaryota</taxon>
        <taxon>Viridiplantae</taxon>
        <taxon>Chlorophyta</taxon>
        <taxon>core chlorophytes</taxon>
        <taxon>Chlorodendrophyceae</taxon>
        <taxon>Chlorodendrales</taxon>
        <taxon>Chlorodendraceae</taxon>
        <taxon>Tetraselmis</taxon>
    </lineage>
</organism>
<keyword evidence="2" id="KW-0812">Transmembrane</keyword>
<feature type="transmembrane region" description="Helical" evidence="2">
    <location>
        <begin position="115"/>
        <end position="137"/>
    </location>
</feature>
<feature type="region of interest" description="Disordered" evidence="1">
    <location>
        <begin position="1"/>
        <end position="39"/>
    </location>
</feature>
<feature type="transmembrane region" description="Helical" evidence="2">
    <location>
        <begin position="296"/>
        <end position="319"/>
    </location>
</feature>
<protein>
    <submittedName>
        <fullName evidence="3">Uncharacterized protein</fullName>
    </submittedName>
</protein>